<dbReference type="WBParaSite" id="ALUE_0000017001-mRNA-1">
    <property type="protein sequence ID" value="ALUE_0000017001-mRNA-1"/>
    <property type="gene ID" value="ALUE_0000017001"/>
</dbReference>
<sequence length="77" mass="8572">MPSPRLSFDFSPTVYRRLRTSARRTVHCLKTPGENFDPTVFPIQLHGTVEVLLPIASTERDFGSGDGAHYLNLLSIA</sequence>
<organism evidence="1 2">
    <name type="scientific">Ascaris lumbricoides</name>
    <name type="common">Giant roundworm</name>
    <dbReference type="NCBI Taxonomy" id="6252"/>
    <lineage>
        <taxon>Eukaryota</taxon>
        <taxon>Metazoa</taxon>
        <taxon>Ecdysozoa</taxon>
        <taxon>Nematoda</taxon>
        <taxon>Chromadorea</taxon>
        <taxon>Rhabditida</taxon>
        <taxon>Spirurina</taxon>
        <taxon>Ascaridomorpha</taxon>
        <taxon>Ascaridoidea</taxon>
        <taxon>Ascarididae</taxon>
        <taxon>Ascaris</taxon>
    </lineage>
</organism>
<evidence type="ECO:0000313" key="2">
    <source>
        <dbReference type="WBParaSite" id="ALUE_0000017001-mRNA-1"/>
    </source>
</evidence>
<dbReference type="Proteomes" id="UP000036681">
    <property type="component" value="Unplaced"/>
</dbReference>
<dbReference type="AlphaFoldDB" id="A0A0M3HF75"/>
<evidence type="ECO:0000313" key="1">
    <source>
        <dbReference type="Proteomes" id="UP000036681"/>
    </source>
</evidence>
<protein>
    <submittedName>
        <fullName evidence="2">AraC family transcriptional regulator</fullName>
    </submittedName>
</protein>
<reference evidence="2" key="1">
    <citation type="submission" date="2017-02" db="UniProtKB">
        <authorList>
            <consortium name="WormBaseParasite"/>
        </authorList>
    </citation>
    <scope>IDENTIFICATION</scope>
</reference>
<name>A0A0M3HF75_ASCLU</name>
<proteinExistence type="predicted"/>
<accession>A0A0M3HF75</accession>
<keyword evidence="1" id="KW-1185">Reference proteome</keyword>